<dbReference type="Proteomes" id="UP000799755">
    <property type="component" value="Unassembled WGS sequence"/>
</dbReference>
<sequence>MDRQTEYRSGGGPDSLSSLQDGNDERFRLLDEEDQDRDSESASSRFSDVQELDWEHEAKTLQHSPSSRRRSSWLRTVVIFLLVAWTLGFIIHSFIVPHKYIPDTPKTAQLRPEDDYILDPEWDFNAEPTTREFHWTISEHVLNPDGVYRPMILVNGMFPGPLIESNEGDEIVVHVHNKASNATSMHWHGLYQNGTNWMDGTVGVTQCPIAPGHDFTYRFNVSGQSGTYWYHSHMSAQASDGLVGPFVIHSRAEKTELQKFPYNQDRVVLVSDHYYNLSSELLVHYLSPDRENTEPVPPSAIINGRNIRDCSTLPGRNCSSTNLTTALFSLASDTNTRLRIINVGAFAEFQIQIDEHEFSVTEVDGTDVHPQSIHRLTINPAQRYSIVLTPPNPNKGLYWLRARMVTHCFGEENPELSEEVRGIVKYWAPGDQTNPSSKDWPEVIELECRDLNTSAISPVHAIRAPETPDDQVYLRSSFQIGSWRLSRGFLNGSSYRPQISSPSLNRLVDGYTNKNDRYMGSLYPIQYGTNSAIFNPSHELVYQTTHIRTIDILIQNFDDGNHPFHLHGYKFWVLASGHGYPPTDLYKNLDLTNPLRRDTVSAEAFGWVLVRFVADNPGIWAFHCHISWHAEAGLMMQFLTRADRVAMWTLPKEMKDLCKAEGIEKGEGPDDKIWEGSF</sequence>
<gene>
    <name evidence="1" type="ORF">BDR25DRAFT_300343</name>
</gene>
<evidence type="ECO:0000313" key="2">
    <source>
        <dbReference type="Proteomes" id="UP000799755"/>
    </source>
</evidence>
<protein>
    <submittedName>
        <fullName evidence="1">Uncharacterized protein</fullName>
    </submittedName>
</protein>
<reference evidence="1" key="1">
    <citation type="journal article" date="2020" name="Stud. Mycol.">
        <title>101 Dothideomycetes genomes: a test case for predicting lifestyles and emergence of pathogens.</title>
        <authorList>
            <person name="Haridas S."/>
            <person name="Albert R."/>
            <person name="Binder M."/>
            <person name="Bloem J."/>
            <person name="Labutti K."/>
            <person name="Salamov A."/>
            <person name="Andreopoulos B."/>
            <person name="Baker S."/>
            <person name="Barry K."/>
            <person name="Bills G."/>
            <person name="Bluhm B."/>
            <person name="Cannon C."/>
            <person name="Castanera R."/>
            <person name="Culley D."/>
            <person name="Daum C."/>
            <person name="Ezra D."/>
            <person name="Gonzalez J."/>
            <person name="Henrissat B."/>
            <person name="Kuo A."/>
            <person name="Liang C."/>
            <person name="Lipzen A."/>
            <person name="Lutzoni F."/>
            <person name="Magnuson J."/>
            <person name="Mondo S."/>
            <person name="Nolan M."/>
            <person name="Ohm R."/>
            <person name="Pangilinan J."/>
            <person name="Park H.-J."/>
            <person name="Ramirez L."/>
            <person name="Alfaro M."/>
            <person name="Sun H."/>
            <person name="Tritt A."/>
            <person name="Yoshinaga Y."/>
            <person name="Zwiers L.-H."/>
            <person name="Turgeon B."/>
            <person name="Goodwin S."/>
            <person name="Spatafora J."/>
            <person name="Crous P."/>
            <person name="Grigoriev I."/>
        </authorList>
    </citation>
    <scope>NUCLEOTIDE SEQUENCE</scope>
    <source>
        <strain evidence="1">ATCC 200398</strain>
    </source>
</reference>
<proteinExistence type="predicted"/>
<dbReference type="EMBL" id="MU003494">
    <property type="protein sequence ID" value="KAF2476243.1"/>
    <property type="molecule type" value="Genomic_DNA"/>
</dbReference>
<keyword evidence="2" id="KW-1185">Reference proteome</keyword>
<organism evidence="1 2">
    <name type="scientific">Lindgomyces ingoldianus</name>
    <dbReference type="NCBI Taxonomy" id="673940"/>
    <lineage>
        <taxon>Eukaryota</taxon>
        <taxon>Fungi</taxon>
        <taxon>Dikarya</taxon>
        <taxon>Ascomycota</taxon>
        <taxon>Pezizomycotina</taxon>
        <taxon>Dothideomycetes</taxon>
        <taxon>Pleosporomycetidae</taxon>
        <taxon>Pleosporales</taxon>
        <taxon>Lindgomycetaceae</taxon>
        <taxon>Lindgomyces</taxon>
    </lineage>
</organism>
<evidence type="ECO:0000313" key="1">
    <source>
        <dbReference type="EMBL" id="KAF2476243.1"/>
    </source>
</evidence>
<accession>A0ACB6RBW3</accession>
<comment type="caution">
    <text evidence="1">The sequence shown here is derived from an EMBL/GenBank/DDBJ whole genome shotgun (WGS) entry which is preliminary data.</text>
</comment>
<name>A0ACB6RBW3_9PLEO</name>